<name>A0A8D8FWQ6_CULPI</name>
<dbReference type="Gene3D" id="3.20.20.100">
    <property type="entry name" value="NADP-dependent oxidoreductase domain"/>
    <property type="match status" value="1"/>
</dbReference>
<comment type="similarity">
    <text evidence="1">Belongs to the aldo/keto reductase family.</text>
</comment>
<dbReference type="PANTHER" id="PTHR43827">
    <property type="entry name" value="2,5-DIKETO-D-GLUCONIC ACID REDUCTASE"/>
    <property type="match status" value="1"/>
</dbReference>
<keyword evidence="2" id="KW-0521">NADP</keyword>
<dbReference type="EMBL" id="HBUE01101465">
    <property type="protein sequence ID" value="CAG6485548.1"/>
    <property type="molecule type" value="Transcribed_RNA"/>
</dbReference>
<evidence type="ECO:0000256" key="2">
    <source>
        <dbReference type="ARBA" id="ARBA00022857"/>
    </source>
</evidence>
<accession>A0A8D8FWQ6</accession>
<dbReference type="InterPro" id="IPR023210">
    <property type="entry name" value="NADP_OxRdtase_dom"/>
</dbReference>
<evidence type="ECO:0000256" key="1">
    <source>
        <dbReference type="ARBA" id="ARBA00007905"/>
    </source>
</evidence>
<evidence type="ECO:0000313" key="5">
    <source>
        <dbReference type="EMBL" id="CAG6485548.1"/>
    </source>
</evidence>
<dbReference type="InterPro" id="IPR020471">
    <property type="entry name" value="AKR"/>
</dbReference>
<dbReference type="InterPro" id="IPR036812">
    <property type="entry name" value="NAD(P)_OxRdtase_dom_sf"/>
</dbReference>
<evidence type="ECO:0000259" key="4">
    <source>
        <dbReference type="Pfam" id="PF00248"/>
    </source>
</evidence>
<dbReference type="PROSITE" id="PS00798">
    <property type="entry name" value="ALDOKETO_REDUCTASE_1"/>
    <property type="match status" value="1"/>
</dbReference>
<dbReference type="PRINTS" id="PR00069">
    <property type="entry name" value="ALDKETRDTASE"/>
</dbReference>
<reference evidence="5" key="1">
    <citation type="submission" date="2021-05" db="EMBL/GenBank/DDBJ databases">
        <authorList>
            <person name="Alioto T."/>
            <person name="Alioto T."/>
            <person name="Gomez Garrido J."/>
        </authorList>
    </citation>
    <scope>NUCLEOTIDE SEQUENCE</scope>
</reference>
<dbReference type="PANTHER" id="PTHR43827:SF3">
    <property type="entry name" value="NADP-DEPENDENT OXIDOREDUCTASE DOMAIN-CONTAINING PROTEIN"/>
    <property type="match status" value="1"/>
</dbReference>
<keyword evidence="3" id="KW-0560">Oxidoreductase</keyword>
<sequence length="136" mass="15303">MMNKAIKLNTGFSIPLIGFGTYQIRGSQLIYDLLDYALKAGYRHIDTAVCYRNEADIGTALKMLLPKYNLTREDIFITSKIIPQLNQGEHFVEELVLKSLANLQTEYIDLYLIHWPGVSGKSGRTGRGLGLLLLKV</sequence>
<protein>
    <submittedName>
        <fullName evidence="5">Aldose reductase A</fullName>
    </submittedName>
</protein>
<evidence type="ECO:0000256" key="3">
    <source>
        <dbReference type="ARBA" id="ARBA00023002"/>
    </source>
</evidence>
<dbReference type="InterPro" id="IPR018170">
    <property type="entry name" value="Aldo/ket_reductase_CS"/>
</dbReference>
<proteinExistence type="inferred from homology"/>
<feature type="domain" description="NADP-dependent oxidoreductase" evidence="4">
    <location>
        <begin position="17"/>
        <end position="118"/>
    </location>
</feature>
<dbReference type="Pfam" id="PF00248">
    <property type="entry name" value="Aldo_ket_red"/>
    <property type="match status" value="1"/>
</dbReference>
<dbReference type="SUPFAM" id="SSF51430">
    <property type="entry name" value="NAD(P)-linked oxidoreductase"/>
    <property type="match status" value="1"/>
</dbReference>
<dbReference type="GO" id="GO:0016616">
    <property type="term" value="F:oxidoreductase activity, acting on the CH-OH group of donors, NAD or NADP as acceptor"/>
    <property type="evidence" value="ECO:0007669"/>
    <property type="project" value="UniProtKB-ARBA"/>
</dbReference>
<organism evidence="5">
    <name type="scientific">Culex pipiens</name>
    <name type="common">House mosquito</name>
    <dbReference type="NCBI Taxonomy" id="7175"/>
    <lineage>
        <taxon>Eukaryota</taxon>
        <taxon>Metazoa</taxon>
        <taxon>Ecdysozoa</taxon>
        <taxon>Arthropoda</taxon>
        <taxon>Hexapoda</taxon>
        <taxon>Insecta</taxon>
        <taxon>Pterygota</taxon>
        <taxon>Neoptera</taxon>
        <taxon>Endopterygota</taxon>
        <taxon>Diptera</taxon>
        <taxon>Nematocera</taxon>
        <taxon>Culicoidea</taxon>
        <taxon>Culicidae</taxon>
        <taxon>Culicinae</taxon>
        <taxon>Culicini</taxon>
        <taxon>Culex</taxon>
        <taxon>Culex</taxon>
    </lineage>
</organism>
<dbReference type="AlphaFoldDB" id="A0A8D8FWQ6"/>